<dbReference type="Pfam" id="PF00583">
    <property type="entry name" value="Acetyltransf_1"/>
    <property type="match status" value="1"/>
</dbReference>
<dbReference type="PROSITE" id="PS51186">
    <property type="entry name" value="GNAT"/>
    <property type="match status" value="1"/>
</dbReference>
<dbReference type="PANTHER" id="PTHR43415:SF3">
    <property type="entry name" value="GNAT-FAMILY ACETYLTRANSFERASE"/>
    <property type="match status" value="1"/>
</dbReference>
<evidence type="ECO:0000259" key="1">
    <source>
        <dbReference type="PROSITE" id="PS51186"/>
    </source>
</evidence>
<dbReference type="CDD" id="cd04301">
    <property type="entry name" value="NAT_SF"/>
    <property type="match status" value="1"/>
</dbReference>
<proteinExistence type="predicted"/>
<protein>
    <submittedName>
        <fullName evidence="2">GNAT family N-acetyltransferase</fullName>
    </submittedName>
</protein>
<accession>A0A841ZQA4</accession>
<evidence type="ECO:0000313" key="2">
    <source>
        <dbReference type="EMBL" id="MBC1563868.1"/>
    </source>
</evidence>
<dbReference type="InterPro" id="IPR016181">
    <property type="entry name" value="Acyl_CoA_acyltransferase"/>
</dbReference>
<dbReference type="GO" id="GO:0016747">
    <property type="term" value="F:acyltransferase activity, transferring groups other than amino-acyl groups"/>
    <property type="evidence" value="ECO:0007669"/>
    <property type="project" value="InterPro"/>
</dbReference>
<dbReference type="Proteomes" id="UP000586951">
    <property type="component" value="Unassembled WGS sequence"/>
</dbReference>
<comment type="caution">
    <text evidence="2">The sequence shown here is derived from an EMBL/GenBank/DDBJ whole genome shotgun (WGS) entry which is preliminary data.</text>
</comment>
<name>A0A841ZQA4_9LIST</name>
<dbReference type="Gene3D" id="3.40.630.30">
    <property type="match status" value="1"/>
</dbReference>
<sequence length="186" mass="20970">MFFFAKREVLQVNYVIRLARAGDAQSLSAIRLQIDGETENLDREAGENFMDEQAFRDLIEADSKAAHNLFLVAETEGKLVGFSRCEGSTLNRSKHKVTFGIAILKAYWGFGIGSELLHHAIQWAGTHEITKITLNVLETNKKAILLYQKAGFEIEGCLKNDKRLADGNYYSTILMSRIHEKSSRQS</sequence>
<dbReference type="AlphaFoldDB" id="A0A841ZQA4"/>
<gene>
    <name evidence="2" type="ORF">HB907_00525</name>
</gene>
<feature type="domain" description="N-acetyltransferase" evidence="1">
    <location>
        <begin position="14"/>
        <end position="180"/>
    </location>
</feature>
<dbReference type="EMBL" id="JAARRU010000001">
    <property type="protein sequence ID" value="MBC1563868.1"/>
    <property type="molecule type" value="Genomic_DNA"/>
</dbReference>
<organism evidence="2 3">
    <name type="scientific">Listeria booriae</name>
    <dbReference type="NCBI Taxonomy" id="1552123"/>
    <lineage>
        <taxon>Bacteria</taxon>
        <taxon>Bacillati</taxon>
        <taxon>Bacillota</taxon>
        <taxon>Bacilli</taxon>
        <taxon>Bacillales</taxon>
        <taxon>Listeriaceae</taxon>
        <taxon>Listeria</taxon>
    </lineage>
</organism>
<reference evidence="2 3" key="1">
    <citation type="submission" date="2020-03" db="EMBL/GenBank/DDBJ databases">
        <title>Soil Listeria distribution.</title>
        <authorList>
            <person name="Liao J."/>
            <person name="Wiedmann M."/>
        </authorList>
    </citation>
    <scope>NUCLEOTIDE SEQUENCE [LARGE SCALE GENOMIC DNA]</scope>
    <source>
        <strain evidence="2 3">FSL L7-1427</strain>
    </source>
</reference>
<dbReference type="PANTHER" id="PTHR43415">
    <property type="entry name" value="SPERMIDINE N(1)-ACETYLTRANSFERASE"/>
    <property type="match status" value="1"/>
</dbReference>
<dbReference type="SUPFAM" id="SSF55729">
    <property type="entry name" value="Acyl-CoA N-acyltransferases (Nat)"/>
    <property type="match status" value="1"/>
</dbReference>
<dbReference type="InterPro" id="IPR000182">
    <property type="entry name" value="GNAT_dom"/>
</dbReference>
<evidence type="ECO:0000313" key="3">
    <source>
        <dbReference type="Proteomes" id="UP000586951"/>
    </source>
</evidence>
<keyword evidence="2" id="KW-0808">Transferase</keyword>